<dbReference type="AlphaFoldDB" id="A0A6A1WGZ9"/>
<sequence length="204" mass="22502">MGGVIDPKFCVPGSGPVNQEIFKTTDGDYIVQDVHSGIIIFKAEGKLFKFHDGFRLNDANGHPVVTLRKKIATAHARWQVFKGHSIDPKDLLFTAVKTSMVQLKTKLHVFLANNTAEESFDYKVEESWSHDRCNIYARNPSIIVAEMHKRTGKSGNFVVKVNPEMDYAFVTAIILILDAMNKSLNLPVGTISAVGTAVSLALEA</sequence>
<dbReference type="PANTHER" id="PTHR31087:SF160">
    <property type="entry name" value="PROTEIN LURP-ONE-RELATED 1-RELATED"/>
    <property type="match status" value="1"/>
</dbReference>
<gene>
    <name evidence="2" type="ORF">CJ030_MR2G028491</name>
</gene>
<accession>A0A6A1WGZ9</accession>
<dbReference type="Gene3D" id="2.40.160.200">
    <property type="entry name" value="LURP1-related"/>
    <property type="match status" value="1"/>
</dbReference>
<protein>
    <submittedName>
        <fullName evidence="2">Protein LURP-one-related 15</fullName>
    </submittedName>
</protein>
<keyword evidence="3" id="KW-1185">Reference proteome</keyword>
<evidence type="ECO:0000313" key="3">
    <source>
        <dbReference type="Proteomes" id="UP000516437"/>
    </source>
</evidence>
<organism evidence="2 3">
    <name type="scientific">Morella rubra</name>
    <name type="common">Chinese bayberry</name>
    <dbReference type="NCBI Taxonomy" id="262757"/>
    <lineage>
        <taxon>Eukaryota</taxon>
        <taxon>Viridiplantae</taxon>
        <taxon>Streptophyta</taxon>
        <taxon>Embryophyta</taxon>
        <taxon>Tracheophyta</taxon>
        <taxon>Spermatophyta</taxon>
        <taxon>Magnoliopsida</taxon>
        <taxon>eudicotyledons</taxon>
        <taxon>Gunneridae</taxon>
        <taxon>Pentapetalae</taxon>
        <taxon>rosids</taxon>
        <taxon>fabids</taxon>
        <taxon>Fagales</taxon>
        <taxon>Myricaceae</taxon>
        <taxon>Morella</taxon>
    </lineage>
</organism>
<comment type="caution">
    <text evidence="2">The sequence shown here is derived from an EMBL/GenBank/DDBJ whole genome shotgun (WGS) entry which is preliminary data.</text>
</comment>
<proteinExistence type="inferred from homology"/>
<dbReference type="InterPro" id="IPR038595">
    <property type="entry name" value="LOR_sf"/>
</dbReference>
<dbReference type="Proteomes" id="UP000516437">
    <property type="component" value="Chromosome 2"/>
</dbReference>
<dbReference type="Pfam" id="PF04525">
    <property type="entry name" value="LOR"/>
    <property type="match status" value="1"/>
</dbReference>
<dbReference type="PANTHER" id="PTHR31087">
    <property type="match status" value="1"/>
</dbReference>
<dbReference type="SUPFAM" id="SSF54518">
    <property type="entry name" value="Tubby C-terminal domain-like"/>
    <property type="match status" value="1"/>
</dbReference>
<evidence type="ECO:0000256" key="1">
    <source>
        <dbReference type="ARBA" id="ARBA00005437"/>
    </source>
</evidence>
<dbReference type="InterPro" id="IPR025659">
    <property type="entry name" value="Tubby-like_C"/>
</dbReference>
<comment type="similarity">
    <text evidence="1">Belongs to the LOR family.</text>
</comment>
<dbReference type="InterPro" id="IPR007612">
    <property type="entry name" value="LOR"/>
</dbReference>
<dbReference type="EMBL" id="RXIC02000020">
    <property type="protein sequence ID" value="KAB1224545.1"/>
    <property type="molecule type" value="Genomic_DNA"/>
</dbReference>
<reference evidence="2 3" key="1">
    <citation type="journal article" date="2019" name="Plant Biotechnol. J.">
        <title>The red bayberry genome and genetic basis of sex determination.</title>
        <authorList>
            <person name="Jia H.M."/>
            <person name="Jia H.J."/>
            <person name="Cai Q.L."/>
            <person name="Wang Y."/>
            <person name="Zhao H.B."/>
            <person name="Yang W.F."/>
            <person name="Wang G.Y."/>
            <person name="Li Y.H."/>
            <person name="Zhan D.L."/>
            <person name="Shen Y.T."/>
            <person name="Niu Q.F."/>
            <person name="Chang L."/>
            <person name="Qiu J."/>
            <person name="Zhao L."/>
            <person name="Xie H.B."/>
            <person name="Fu W.Y."/>
            <person name="Jin J."/>
            <person name="Li X.W."/>
            <person name="Jiao Y."/>
            <person name="Zhou C.C."/>
            <person name="Tu T."/>
            <person name="Chai C.Y."/>
            <person name="Gao J.L."/>
            <person name="Fan L.J."/>
            <person name="van de Weg E."/>
            <person name="Wang J.Y."/>
            <person name="Gao Z.S."/>
        </authorList>
    </citation>
    <scope>NUCLEOTIDE SEQUENCE [LARGE SCALE GENOMIC DNA]</scope>
    <source>
        <tissue evidence="2">Leaves</tissue>
    </source>
</reference>
<dbReference type="OrthoDB" id="97518at2759"/>
<evidence type="ECO:0000313" key="2">
    <source>
        <dbReference type="EMBL" id="KAB1224545.1"/>
    </source>
</evidence>
<name>A0A6A1WGZ9_9ROSI</name>